<feature type="compositionally biased region" description="Low complexity" evidence="2">
    <location>
        <begin position="12"/>
        <end position="21"/>
    </location>
</feature>
<accession>A0A164QIL8</accession>
<name>A0A164QIL8_9AGAM</name>
<gene>
    <name evidence="3" type="ORF">SISNIDRAFT_469200</name>
</gene>
<dbReference type="Proteomes" id="UP000076722">
    <property type="component" value="Unassembled WGS sequence"/>
</dbReference>
<reference evidence="3 4" key="1">
    <citation type="journal article" date="2016" name="Mol. Biol. Evol.">
        <title>Comparative Genomics of Early-Diverging Mushroom-Forming Fungi Provides Insights into the Origins of Lignocellulose Decay Capabilities.</title>
        <authorList>
            <person name="Nagy L.G."/>
            <person name="Riley R."/>
            <person name="Tritt A."/>
            <person name="Adam C."/>
            <person name="Daum C."/>
            <person name="Floudas D."/>
            <person name="Sun H."/>
            <person name="Yadav J.S."/>
            <person name="Pangilinan J."/>
            <person name="Larsson K.H."/>
            <person name="Matsuura K."/>
            <person name="Barry K."/>
            <person name="Labutti K."/>
            <person name="Kuo R."/>
            <person name="Ohm R.A."/>
            <person name="Bhattacharya S.S."/>
            <person name="Shirouzu T."/>
            <person name="Yoshinaga Y."/>
            <person name="Martin F.M."/>
            <person name="Grigoriev I.V."/>
            <person name="Hibbett D.S."/>
        </authorList>
    </citation>
    <scope>NUCLEOTIDE SEQUENCE [LARGE SCALE GENOMIC DNA]</scope>
    <source>
        <strain evidence="3 4">HHB9708</strain>
    </source>
</reference>
<keyword evidence="4" id="KW-1185">Reference proteome</keyword>
<proteinExistence type="predicted"/>
<evidence type="ECO:0000313" key="3">
    <source>
        <dbReference type="EMBL" id="KZS89695.1"/>
    </source>
</evidence>
<protein>
    <submittedName>
        <fullName evidence="3">Uncharacterized protein</fullName>
    </submittedName>
</protein>
<dbReference type="EMBL" id="KV419426">
    <property type="protein sequence ID" value="KZS89695.1"/>
    <property type="molecule type" value="Genomic_DNA"/>
</dbReference>
<feature type="coiled-coil region" evidence="1">
    <location>
        <begin position="52"/>
        <end position="111"/>
    </location>
</feature>
<evidence type="ECO:0000256" key="2">
    <source>
        <dbReference type="SAM" id="MobiDB-lite"/>
    </source>
</evidence>
<dbReference type="AlphaFoldDB" id="A0A164QIL8"/>
<sequence length="315" mass="35060">MPVDPPIMPAKSSEASIHSSESTLPVLPDTQVPLELVLASIQHVDQRAQSFARNAENAAYELEQRVIQVNDDTKHAHRQIVLAEKRLAGTMSDLEQRIQATSAQAEGIQTAQKEVRSTLTANKREVDSLSSHFSKGLDSVERTTLNILQECQFMQKSLGKVSQALKDEYSVINRIVNRMPSPVVNNNDALYGLDELRALLEGAESARELASRVTATDKVTLYEEMRATDVSMGKRVLRYPIKRQHENLRGTGAILFDGRHSTGCSRLPVKYLACVNRFRIAPDALGFGNDECKWKSMAKTSFYRSVLALLYEGCP</sequence>
<evidence type="ECO:0000313" key="4">
    <source>
        <dbReference type="Proteomes" id="UP000076722"/>
    </source>
</evidence>
<feature type="region of interest" description="Disordered" evidence="2">
    <location>
        <begin position="1"/>
        <end position="21"/>
    </location>
</feature>
<evidence type="ECO:0000256" key="1">
    <source>
        <dbReference type="SAM" id="Coils"/>
    </source>
</evidence>
<keyword evidence="1" id="KW-0175">Coiled coil</keyword>
<organism evidence="3 4">
    <name type="scientific">Sistotremastrum niveocremeum HHB9708</name>
    <dbReference type="NCBI Taxonomy" id="1314777"/>
    <lineage>
        <taxon>Eukaryota</taxon>
        <taxon>Fungi</taxon>
        <taxon>Dikarya</taxon>
        <taxon>Basidiomycota</taxon>
        <taxon>Agaricomycotina</taxon>
        <taxon>Agaricomycetes</taxon>
        <taxon>Sistotremastrales</taxon>
        <taxon>Sistotremastraceae</taxon>
        <taxon>Sertulicium</taxon>
        <taxon>Sertulicium niveocremeum</taxon>
    </lineage>
</organism>